<evidence type="ECO:0000256" key="1">
    <source>
        <dbReference type="SAM" id="Phobius"/>
    </source>
</evidence>
<sequence length="119" mass="12045">MRDQWIRRHLTTVALIVGALAVLVMLSQSRLAATGIPVVERAGVTAVHSAAVHSAPWSALRAPRSRTRSPRGAPGSGAVIPASALALALLLLLGSGCCRLGGAAASRKPGGRGPPPFTG</sequence>
<comment type="caution">
    <text evidence="2">The sequence shown here is derived from an EMBL/GenBank/DDBJ whole genome shotgun (WGS) entry which is preliminary data.</text>
</comment>
<proteinExistence type="predicted"/>
<name>A0ABP9RLI4_9ACTN</name>
<dbReference type="RefSeq" id="WP_345626292.1">
    <property type="nucleotide sequence ID" value="NZ_BAABJQ010000002.1"/>
</dbReference>
<keyword evidence="3" id="KW-1185">Reference proteome</keyword>
<keyword evidence="1" id="KW-0472">Membrane</keyword>
<organism evidence="2 3">
    <name type="scientific">Rugosimonospora acidiphila</name>
    <dbReference type="NCBI Taxonomy" id="556531"/>
    <lineage>
        <taxon>Bacteria</taxon>
        <taxon>Bacillati</taxon>
        <taxon>Actinomycetota</taxon>
        <taxon>Actinomycetes</taxon>
        <taxon>Micromonosporales</taxon>
        <taxon>Micromonosporaceae</taxon>
        <taxon>Rugosimonospora</taxon>
    </lineage>
</organism>
<gene>
    <name evidence="2" type="ORF">GCM10023322_08720</name>
</gene>
<protein>
    <submittedName>
        <fullName evidence="2">Uncharacterized protein</fullName>
    </submittedName>
</protein>
<keyword evidence="1" id="KW-1133">Transmembrane helix</keyword>
<keyword evidence="1" id="KW-0812">Transmembrane</keyword>
<reference evidence="3" key="1">
    <citation type="journal article" date="2019" name="Int. J. Syst. Evol. Microbiol.">
        <title>The Global Catalogue of Microorganisms (GCM) 10K type strain sequencing project: providing services to taxonomists for standard genome sequencing and annotation.</title>
        <authorList>
            <consortium name="The Broad Institute Genomics Platform"/>
            <consortium name="The Broad Institute Genome Sequencing Center for Infectious Disease"/>
            <person name="Wu L."/>
            <person name="Ma J."/>
        </authorList>
    </citation>
    <scope>NUCLEOTIDE SEQUENCE [LARGE SCALE GENOMIC DNA]</scope>
    <source>
        <strain evidence="3">JCM 18304</strain>
    </source>
</reference>
<dbReference type="Proteomes" id="UP001501570">
    <property type="component" value="Unassembled WGS sequence"/>
</dbReference>
<evidence type="ECO:0000313" key="2">
    <source>
        <dbReference type="EMBL" id="GAA5179258.1"/>
    </source>
</evidence>
<accession>A0ABP9RLI4</accession>
<evidence type="ECO:0000313" key="3">
    <source>
        <dbReference type="Proteomes" id="UP001501570"/>
    </source>
</evidence>
<dbReference type="EMBL" id="BAABJQ010000002">
    <property type="protein sequence ID" value="GAA5179258.1"/>
    <property type="molecule type" value="Genomic_DNA"/>
</dbReference>
<feature type="transmembrane region" description="Helical" evidence="1">
    <location>
        <begin position="78"/>
        <end position="98"/>
    </location>
</feature>